<evidence type="ECO:0000256" key="1">
    <source>
        <dbReference type="ARBA" id="ARBA00010982"/>
    </source>
</evidence>
<protein>
    <recommendedName>
        <fullName evidence="2">acetyl-CoA C-acetyltransferase</fullName>
        <ecNumber evidence="2">2.3.1.9</ecNumber>
    </recommendedName>
    <alternativeName>
        <fullName evidence="5">Acetoacetyl-CoA thiolase</fullName>
    </alternativeName>
</protein>
<accession>A0AAU8IF03</accession>
<feature type="domain" description="Thiolase N-terminal" evidence="8">
    <location>
        <begin position="4"/>
        <end position="261"/>
    </location>
</feature>
<dbReference type="Pfam" id="PF00108">
    <property type="entry name" value="Thiolase_N"/>
    <property type="match status" value="1"/>
</dbReference>
<dbReference type="CDD" id="cd00751">
    <property type="entry name" value="thiolase"/>
    <property type="match status" value="1"/>
</dbReference>
<dbReference type="Gene3D" id="3.40.47.10">
    <property type="match status" value="2"/>
</dbReference>
<dbReference type="FunFam" id="3.40.47.10:FF:000010">
    <property type="entry name" value="Acetyl-CoA acetyltransferase (Thiolase)"/>
    <property type="match status" value="1"/>
</dbReference>
<gene>
    <name evidence="10" type="ORF">ABNN70_14580</name>
</gene>
<dbReference type="InterPro" id="IPR002155">
    <property type="entry name" value="Thiolase"/>
</dbReference>
<evidence type="ECO:0000256" key="5">
    <source>
        <dbReference type="ARBA" id="ARBA00030755"/>
    </source>
</evidence>
<feature type="active site" description="Proton acceptor" evidence="6">
    <location>
        <position position="378"/>
    </location>
</feature>
<dbReference type="PANTHER" id="PTHR18919">
    <property type="entry name" value="ACETYL-COA C-ACYLTRANSFERASE"/>
    <property type="match status" value="1"/>
</dbReference>
<evidence type="ECO:0000256" key="7">
    <source>
        <dbReference type="RuleBase" id="RU003557"/>
    </source>
</evidence>
<keyword evidence="3 7" id="KW-0808">Transferase</keyword>
<dbReference type="GO" id="GO:0003985">
    <property type="term" value="F:acetyl-CoA C-acetyltransferase activity"/>
    <property type="evidence" value="ECO:0007669"/>
    <property type="project" value="UniProtKB-EC"/>
</dbReference>
<evidence type="ECO:0000256" key="6">
    <source>
        <dbReference type="PIRSR" id="PIRSR000429-1"/>
    </source>
</evidence>
<dbReference type="NCBIfam" id="TIGR01930">
    <property type="entry name" value="AcCoA-C-Actrans"/>
    <property type="match status" value="1"/>
</dbReference>
<dbReference type="PANTHER" id="PTHR18919:SF107">
    <property type="entry name" value="ACETYL-COA ACETYLTRANSFERASE, CYTOSOLIC"/>
    <property type="match status" value="1"/>
</dbReference>
<reference evidence="10" key="1">
    <citation type="submission" date="2024-06" db="EMBL/GenBank/DDBJ databases">
        <authorList>
            <person name="Fan A."/>
            <person name="Zhang F.Y."/>
            <person name="Zhang L."/>
        </authorList>
    </citation>
    <scope>NUCLEOTIDE SEQUENCE</scope>
    <source>
        <strain evidence="10">Y61</strain>
    </source>
</reference>
<dbReference type="EC" id="2.3.1.9" evidence="2"/>
<dbReference type="PROSITE" id="PS00737">
    <property type="entry name" value="THIOLASE_2"/>
    <property type="match status" value="1"/>
</dbReference>
<dbReference type="InterPro" id="IPR020616">
    <property type="entry name" value="Thiolase_N"/>
</dbReference>
<evidence type="ECO:0000313" key="10">
    <source>
        <dbReference type="EMBL" id="XCJ16839.1"/>
    </source>
</evidence>
<evidence type="ECO:0000259" key="8">
    <source>
        <dbReference type="Pfam" id="PF00108"/>
    </source>
</evidence>
<feature type="active site" description="Proton acceptor" evidence="6">
    <location>
        <position position="348"/>
    </location>
</feature>
<dbReference type="SUPFAM" id="SSF53901">
    <property type="entry name" value="Thiolase-like"/>
    <property type="match status" value="2"/>
</dbReference>
<feature type="active site" description="Acyl-thioester intermediate" evidence="6">
    <location>
        <position position="88"/>
    </location>
</feature>
<dbReference type="RefSeq" id="WP_353948210.1">
    <property type="nucleotide sequence ID" value="NZ_CP159510.1"/>
</dbReference>
<feature type="domain" description="Thiolase C-terminal" evidence="9">
    <location>
        <begin position="270"/>
        <end position="390"/>
    </location>
</feature>
<dbReference type="InterPro" id="IPR020615">
    <property type="entry name" value="Thiolase_acyl_enz_int_AS"/>
</dbReference>
<proteinExistence type="inferred from homology"/>
<keyword evidence="4 7" id="KW-0012">Acyltransferase</keyword>
<dbReference type="InterPro" id="IPR020613">
    <property type="entry name" value="Thiolase_CS"/>
</dbReference>
<dbReference type="InterPro" id="IPR016039">
    <property type="entry name" value="Thiolase-like"/>
</dbReference>
<dbReference type="AlphaFoldDB" id="A0AAU8IF03"/>
<dbReference type="InterPro" id="IPR020610">
    <property type="entry name" value="Thiolase_AS"/>
</dbReference>
<evidence type="ECO:0000256" key="3">
    <source>
        <dbReference type="ARBA" id="ARBA00022679"/>
    </source>
</evidence>
<name>A0AAU8IF03_9BACL</name>
<sequence length="394" mass="41161">MREVVIVGAARTPIGSFGGGLSRISAIDLGAVAAREAVRRAGISADRIDDVIIGNVLSAGLGQNVARQVSLKAGIPETTPALTVNMVCGSGLRSVILAAQSIALGEADTVLAGGTENMSQAPFLLENYRWGHKMGDTRTVDSMLKDALLDAFSQNHMGITAENIAERWKIDRERQDAFAVNSQRKAEAAQKAGHFDAEIIPVETHVKREKVIISTDEHPRHGTTLEKLSRLRPVFKKDGTVTAGNASGINDGAAMLVLMAREAAEAASLDILATVKAYANAALDPAIMGYGPVPASKKALKKAGLTADAIDLFEINEAFAAQSIAVLDDLHLDEQKVNISGGAIALGHPVGASGARILVTLLYGMRRAGARSGLASLCIGGGQGTAMILENTDS</sequence>
<dbReference type="EMBL" id="CP159510">
    <property type="protein sequence ID" value="XCJ16839.1"/>
    <property type="molecule type" value="Genomic_DNA"/>
</dbReference>
<organism evidence="10">
    <name type="scientific">Sporolactobacillus sp. Y61</name>
    <dbReference type="NCBI Taxonomy" id="3160863"/>
    <lineage>
        <taxon>Bacteria</taxon>
        <taxon>Bacillati</taxon>
        <taxon>Bacillota</taxon>
        <taxon>Bacilli</taxon>
        <taxon>Bacillales</taxon>
        <taxon>Sporolactobacillaceae</taxon>
        <taxon>Sporolactobacillus</taxon>
    </lineage>
</organism>
<dbReference type="PROSITE" id="PS00098">
    <property type="entry name" value="THIOLASE_1"/>
    <property type="match status" value="1"/>
</dbReference>
<dbReference type="PROSITE" id="PS00099">
    <property type="entry name" value="THIOLASE_3"/>
    <property type="match status" value="1"/>
</dbReference>
<evidence type="ECO:0000259" key="9">
    <source>
        <dbReference type="Pfam" id="PF02803"/>
    </source>
</evidence>
<dbReference type="Pfam" id="PF02803">
    <property type="entry name" value="Thiolase_C"/>
    <property type="match status" value="1"/>
</dbReference>
<comment type="similarity">
    <text evidence="1 7">Belongs to the thiolase-like superfamily. Thiolase family.</text>
</comment>
<dbReference type="PIRSF" id="PIRSF000429">
    <property type="entry name" value="Ac-CoA_Ac_transf"/>
    <property type="match status" value="1"/>
</dbReference>
<evidence type="ECO:0000256" key="2">
    <source>
        <dbReference type="ARBA" id="ARBA00012705"/>
    </source>
</evidence>
<dbReference type="InterPro" id="IPR020617">
    <property type="entry name" value="Thiolase_C"/>
</dbReference>
<evidence type="ECO:0000256" key="4">
    <source>
        <dbReference type="ARBA" id="ARBA00023315"/>
    </source>
</evidence>